<evidence type="ECO:0000259" key="11">
    <source>
        <dbReference type="PROSITE" id="PS51755"/>
    </source>
</evidence>
<evidence type="ECO:0000259" key="10">
    <source>
        <dbReference type="PROSITE" id="PS50110"/>
    </source>
</evidence>
<evidence type="ECO:0000256" key="6">
    <source>
        <dbReference type="ARBA" id="ARBA00023125"/>
    </source>
</evidence>
<dbReference type="SMART" id="SM00862">
    <property type="entry name" value="Trans_reg_C"/>
    <property type="match status" value="1"/>
</dbReference>
<dbReference type="InterPro" id="IPR039420">
    <property type="entry name" value="WalR-like"/>
</dbReference>
<feature type="DNA-binding region" description="OmpR/PhoB-type" evidence="9">
    <location>
        <begin position="131"/>
        <end position="230"/>
    </location>
</feature>
<comment type="subcellular location">
    <subcellularLocation>
        <location evidence="1">Cytoplasm</location>
    </subcellularLocation>
</comment>
<evidence type="ECO:0000313" key="13">
    <source>
        <dbReference type="Proteomes" id="UP001500631"/>
    </source>
</evidence>
<dbReference type="InterPro" id="IPR001867">
    <property type="entry name" value="OmpR/PhoB-type_DNA-bd"/>
</dbReference>
<dbReference type="Gene3D" id="6.10.250.690">
    <property type="match status" value="1"/>
</dbReference>
<proteinExistence type="predicted"/>
<dbReference type="PANTHER" id="PTHR48111">
    <property type="entry name" value="REGULATOR OF RPOS"/>
    <property type="match status" value="1"/>
</dbReference>
<dbReference type="SMART" id="SM00448">
    <property type="entry name" value="REC"/>
    <property type="match status" value="1"/>
</dbReference>
<evidence type="ECO:0000256" key="5">
    <source>
        <dbReference type="ARBA" id="ARBA00023015"/>
    </source>
</evidence>
<dbReference type="InterPro" id="IPR001789">
    <property type="entry name" value="Sig_transdc_resp-reg_receiver"/>
</dbReference>
<keyword evidence="7" id="KW-0804">Transcription</keyword>
<evidence type="ECO:0000256" key="3">
    <source>
        <dbReference type="ARBA" id="ARBA00022553"/>
    </source>
</evidence>
<dbReference type="PROSITE" id="PS50110">
    <property type="entry name" value="RESPONSE_REGULATORY"/>
    <property type="match status" value="1"/>
</dbReference>
<sequence length="230" mass="26604">MIMEHILLVDDDLQLQSLISELLTFEGFKVDVCNNGEECIEYMKHTTPDVLVLDVMMPKKNGWDTLREIRQNNPLLPVLMLSAKGDSIDRVLGLELGADDYIGKPFDDRELIARIRALLRRANAEDIPQDSKVIKIDQLELNQTQFQATFANEPIELTYTEFSLLLYMVKNRGKAISRDELSREILGKRHQAFDRVIDMHVSNLRKKIPDRENGMPWFKTIHGLGYMFIE</sequence>
<dbReference type="PROSITE" id="PS51755">
    <property type="entry name" value="OMPR_PHOB"/>
    <property type="match status" value="1"/>
</dbReference>
<comment type="caution">
    <text evidence="12">The sequence shown here is derived from an EMBL/GenBank/DDBJ whole genome shotgun (WGS) entry which is preliminary data.</text>
</comment>
<protein>
    <submittedName>
        <fullName evidence="12">Envelope stress response regulator transcription factor CpxR</fullName>
    </submittedName>
</protein>
<keyword evidence="4" id="KW-0902">Two-component regulatory system</keyword>
<dbReference type="Proteomes" id="UP001500631">
    <property type="component" value="Unassembled WGS sequence"/>
</dbReference>
<accession>A0ABP9MHG0</accession>
<evidence type="ECO:0000256" key="2">
    <source>
        <dbReference type="ARBA" id="ARBA00022490"/>
    </source>
</evidence>
<dbReference type="PANTHER" id="PTHR48111:SF39">
    <property type="entry name" value="TRANSCRIPTIONAL REGULATORY PROTEIN CPXR"/>
    <property type="match status" value="1"/>
</dbReference>
<dbReference type="Gene3D" id="1.10.10.10">
    <property type="entry name" value="Winged helix-like DNA-binding domain superfamily/Winged helix DNA-binding domain"/>
    <property type="match status" value="1"/>
</dbReference>
<dbReference type="SUPFAM" id="SSF52172">
    <property type="entry name" value="CheY-like"/>
    <property type="match status" value="1"/>
</dbReference>
<feature type="modified residue" description="4-aspartylphosphate" evidence="8">
    <location>
        <position position="54"/>
    </location>
</feature>
<dbReference type="Pfam" id="PF00486">
    <property type="entry name" value="Trans_reg_C"/>
    <property type="match status" value="1"/>
</dbReference>
<dbReference type="EMBL" id="BAABKE010000002">
    <property type="protein sequence ID" value="GAA5096791.1"/>
    <property type="molecule type" value="Genomic_DNA"/>
</dbReference>
<gene>
    <name evidence="12" type="primary">cpxR</name>
    <name evidence="12" type="ORF">GCM10023338_07590</name>
</gene>
<name>A0ABP9MHG0_9GAMM</name>
<evidence type="ECO:0000313" key="12">
    <source>
        <dbReference type="EMBL" id="GAA5096791.1"/>
    </source>
</evidence>
<evidence type="ECO:0000256" key="1">
    <source>
        <dbReference type="ARBA" id="ARBA00004496"/>
    </source>
</evidence>
<feature type="domain" description="Response regulatory" evidence="10">
    <location>
        <begin position="5"/>
        <end position="119"/>
    </location>
</feature>
<reference evidence="13" key="1">
    <citation type="journal article" date="2019" name="Int. J. Syst. Evol. Microbiol.">
        <title>The Global Catalogue of Microorganisms (GCM) 10K type strain sequencing project: providing services to taxonomists for standard genome sequencing and annotation.</title>
        <authorList>
            <consortium name="The Broad Institute Genomics Platform"/>
            <consortium name="The Broad Institute Genome Sequencing Center for Infectious Disease"/>
            <person name="Wu L."/>
            <person name="Ma J."/>
        </authorList>
    </citation>
    <scope>NUCLEOTIDE SEQUENCE [LARGE SCALE GENOMIC DNA]</scope>
    <source>
        <strain evidence="13">JCM 18424</strain>
    </source>
</reference>
<feature type="domain" description="OmpR/PhoB-type" evidence="11">
    <location>
        <begin position="131"/>
        <end position="230"/>
    </location>
</feature>
<organism evidence="12 13">
    <name type="scientific">Wohlfahrtiimonas larvae</name>
    <dbReference type="NCBI Taxonomy" id="1157986"/>
    <lineage>
        <taxon>Bacteria</taxon>
        <taxon>Pseudomonadati</taxon>
        <taxon>Pseudomonadota</taxon>
        <taxon>Gammaproteobacteria</taxon>
        <taxon>Cardiobacteriales</taxon>
        <taxon>Ignatzschineriaceae</taxon>
        <taxon>Wohlfahrtiimonas</taxon>
    </lineage>
</organism>
<evidence type="ECO:0000256" key="4">
    <source>
        <dbReference type="ARBA" id="ARBA00023012"/>
    </source>
</evidence>
<dbReference type="Gene3D" id="3.40.50.2300">
    <property type="match status" value="1"/>
</dbReference>
<evidence type="ECO:0000256" key="9">
    <source>
        <dbReference type="PROSITE-ProRule" id="PRU01091"/>
    </source>
</evidence>
<dbReference type="Pfam" id="PF00072">
    <property type="entry name" value="Response_reg"/>
    <property type="match status" value="1"/>
</dbReference>
<dbReference type="InterPro" id="IPR036388">
    <property type="entry name" value="WH-like_DNA-bd_sf"/>
</dbReference>
<dbReference type="InterPro" id="IPR011006">
    <property type="entry name" value="CheY-like_superfamily"/>
</dbReference>
<dbReference type="CDD" id="cd00383">
    <property type="entry name" value="trans_reg_C"/>
    <property type="match status" value="1"/>
</dbReference>
<keyword evidence="6 9" id="KW-0238">DNA-binding</keyword>
<evidence type="ECO:0000256" key="7">
    <source>
        <dbReference type="ARBA" id="ARBA00023163"/>
    </source>
</evidence>
<keyword evidence="3 8" id="KW-0597">Phosphoprotein</keyword>
<keyword evidence="2" id="KW-0963">Cytoplasm</keyword>
<evidence type="ECO:0000256" key="8">
    <source>
        <dbReference type="PROSITE-ProRule" id="PRU00169"/>
    </source>
</evidence>
<keyword evidence="5" id="KW-0805">Transcription regulation</keyword>
<keyword evidence="13" id="KW-1185">Reference proteome</keyword>